<dbReference type="Gene3D" id="3.40.50.12780">
    <property type="entry name" value="N-terminal domain of ligase-like"/>
    <property type="match status" value="1"/>
</dbReference>
<accession>C1BAV8</accession>
<dbReference type="HOGENOM" id="CLU_1199022_0_0_11"/>
<dbReference type="Pfam" id="PF00501">
    <property type="entry name" value="AMP-binding"/>
    <property type="match status" value="1"/>
</dbReference>
<dbReference type="Proteomes" id="UP000002212">
    <property type="component" value="Chromosome"/>
</dbReference>
<dbReference type="RefSeq" id="WP_012691733.1">
    <property type="nucleotide sequence ID" value="NC_012522.1"/>
</dbReference>
<evidence type="ECO:0000313" key="3">
    <source>
        <dbReference type="Proteomes" id="UP000002212"/>
    </source>
</evidence>
<evidence type="ECO:0000259" key="1">
    <source>
        <dbReference type="Pfam" id="PF00501"/>
    </source>
</evidence>
<organism evidence="2 3">
    <name type="scientific">Rhodococcus opacus (strain B4)</name>
    <dbReference type="NCBI Taxonomy" id="632772"/>
    <lineage>
        <taxon>Bacteria</taxon>
        <taxon>Bacillati</taxon>
        <taxon>Actinomycetota</taxon>
        <taxon>Actinomycetes</taxon>
        <taxon>Mycobacteriales</taxon>
        <taxon>Nocardiaceae</taxon>
        <taxon>Rhodococcus</taxon>
    </lineage>
</organism>
<evidence type="ECO:0000313" key="2">
    <source>
        <dbReference type="EMBL" id="BAH52811.1"/>
    </source>
</evidence>
<protein>
    <recommendedName>
        <fullName evidence="1">AMP-dependent synthetase/ligase domain-containing protein</fullName>
    </recommendedName>
</protein>
<sequence length="231" mass="25084">MSTRAPLVRRRVRSREDILGVEQQRYQHLLPGSTIHACLAESARRHPDKSAILHLDGPDFMAPSRDVTYRELLNGVEASASVFLERAAGAPSVVAVMVPMVPEGLFATWGAQRVGTAVPLNPFLELASLVNVLNLTSATVLVTTGEILRERGVDAAAVLARVATLRDVLLVDGDTSTFTAALTEHRGRSVEIEDDPHRDAIVMPTGEPRERRSWCACRSAANSSLRGTSER</sequence>
<dbReference type="STRING" id="632772.ROP_45640"/>
<gene>
    <name evidence="2" type="ordered locus">ROP_45640</name>
</gene>
<name>C1BAV8_RHOOB</name>
<dbReference type="EMBL" id="AP011115">
    <property type="protein sequence ID" value="BAH52811.1"/>
    <property type="molecule type" value="Genomic_DNA"/>
</dbReference>
<dbReference type="InterPro" id="IPR000873">
    <property type="entry name" value="AMP-dep_synth/lig_dom"/>
</dbReference>
<dbReference type="InterPro" id="IPR042099">
    <property type="entry name" value="ANL_N_sf"/>
</dbReference>
<proteinExistence type="predicted"/>
<reference evidence="2 3" key="1">
    <citation type="submission" date="2009-03" db="EMBL/GenBank/DDBJ databases">
        <title>Comparison of the complete genome sequences of Rhodococcus erythropolis PR4 and Rhodococcus opacus B4.</title>
        <authorList>
            <person name="Takarada H."/>
            <person name="Sekine M."/>
            <person name="Hosoyama A."/>
            <person name="Yamada R."/>
            <person name="Fujisawa T."/>
            <person name="Omata S."/>
            <person name="Shimizu A."/>
            <person name="Tsukatani N."/>
            <person name="Tanikawa S."/>
            <person name="Fujita N."/>
            <person name="Harayama S."/>
        </authorList>
    </citation>
    <scope>NUCLEOTIDE SEQUENCE [LARGE SCALE GENOMIC DNA]</scope>
    <source>
        <strain evidence="2 3">B4</strain>
    </source>
</reference>
<dbReference type="SUPFAM" id="SSF56801">
    <property type="entry name" value="Acetyl-CoA synthetase-like"/>
    <property type="match status" value="1"/>
</dbReference>
<feature type="domain" description="AMP-dependent synthetase/ligase" evidence="1">
    <location>
        <begin position="40"/>
        <end position="190"/>
    </location>
</feature>
<dbReference type="KEGG" id="rop:ROP_45640"/>
<dbReference type="AlphaFoldDB" id="C1BAV8"/>